<comment type="caution">
    <text evidence="8">The sequence shown here is derived from an EMBL/GenBank/DDBJ whole genome shotgun (WGS) entry which is preliminary data.</text>
</comment>
<dbReference type="PRINTS" id="PR00112">
    <property type="entry name" value="ACYLPHPHTASE"/>
</dbReference>
<evidence type="ECO:0000259" key="7">
    <source>
        <dbReference type="PROSITE" id="PS51160"/>
    </source>
</evidence>
<organism evidence="8 9">
    <name type="scientific">Candidatus Brachybacterium merdavium</name>
    <dbReference type="NCBI Taxonomy" id="2838513"/>
    <lineage>
        <taxon>Bacteria</taxon>
        <taxon>Bacillati</taxon>
        <taxon>Actinomycetota</taxon>
        <taxon>Actinomycetes</taxon>
        <taxon>Micrococcales</taxon>
        <taxon>Dermabacteraceae</taxon>
        <taxon>Brachybacterium</taxon>
    </lineage>
</organism>
<dbReference type="PROSITE" id="PS51160">
    <property type="entry name" value="ACYLPHOSPHATASE_3"/>
    <property type="match status" value="1"/>
</dbReference>
<dbReference type="InterPro" id="IPR001792">
    <property type="entry name" value="Acylphosphatase-like_dom"/>
</dbReference>
<evidence type="ECO:0000256" key="2">
    <source>
        <dbReference type="ARBA" id="ARBA00012150"/>
    </source>
</evidence>
<evidence type="ECO:0000313" key="9">
    <source>
        <dbReference type="Proteomes" id="UP000823823"/>
    </source>
</evidence>
<reference evidence="8" key="2">
    <citation type="submission" date="2021-04" db="EMBL/GenBank/DDBJ databases">
        <authorList>
            <person name="Gilroy R."/>
        </authorList>
    </citation>
    <scope>NUCLEOTIDE SEQUENCE</scope>
    <source>
        <strain evidence="8">ChiHjej13B12-24818</strain>
    </source>
</reference>
<dbReference type="AlphaFoldDB" id="A0A9D2RN87"/>
<dbReference type="GO" id="GO:0003998">
    <property type="term" value="F:acylphosphatase activity"/>
    <property type="evidence" value="ECO:0007669"/>
    <property type="project" value="UniProtKB-EC"/>
</dbReference>
<feature type="active site" evidence="5">
    <location>
        <position position="41"/>
    </location>
</feature>
<accession>A0A9D2RN87</accession>
<evidence type="ECO:0000256" key="3">
    <source>
        <dbReference type="ARBA" id="ARBA00015991"/>
    </source>
</evidence>
<feature type="active site" evidence="5">
    <location>
        <position position="23"/>
    </location>
</feature>
<protein>
    <recommendedName>
        <fullName evidence="3 5">acylphosphatase</fullName>
        <ecNumber evidence="2 5">3.6.1.7</ecNumber>
    </recommendedName>
</protein>
<keyword evidence="5 8" id="KW-0378">Hydrolase</keyword>
<name>A0A9D2RN87_9MICO</name>
<dbReference type="PANTHER" id="PTHR47268:SF4">
    <property type="entry name" value="ACYLPHOSPHATASE"/>
    <property type="match status" value="1"/>
</dbReference>
<dbReference type="InterPro" id="IPR036046">
    <property type="entry name" value="Acylphosphatase-like_dom_sf"/>
</dbReference>
<evidence type="ECO:0000256" key="6">
    <source>
        <dbReference type="RuleBase" id="RU004168"/>
    </source>
</evidence>
<dbReference type="Gene3D" id="3.30.70.100">
    <property type="match status" value="1"/>
</dbReference>
<evidence type="ECO:0000256" key="4">
    <source>
        <dbReference type="ARBA" id="ARBA00047645"/>
    </source>
</evidence>
<comment type="similarity">
    <text evidence="1 6">Belongs to the acylphosphatase family.</text>
</comment>
<dbReference type="PROSITE" id="PS00150">
    <property type="entry name" value="ACYLPHOSPHATASE_1"/>
    <property type="match status" value="1"/>
</dbReference>
<dbReference type="InterPro" id="IPR017968">
    <property type="entry name" value="Acylphosphatase_CS"/>
</dbReference>
<dbReference type="InterPro" id="IPR020456">
    <property type="entry name" value="Acylphosphatase"/>
</dbReference>
<dbReference type="SUPFAM" id="SSF54975">
    <property type="entry name" value="Acylphosphatase/BLUF domain-like"/>
    <property type="match status" value="1"/>
</dbReference>
<dbReference type="EC" id="3.6.1.7" evidence="2 5"/>
<proteinExistence type="inferred from homology"/>
<comment type="catalytic activity">
    <reaction evidence="4 5">
        <text>an acyl phosphate + H2O = a carboxylate + phosphate + H(+)</text>
        <dbReference type="Rhea" id="RHEA:14965"/>
        <dbReference type="ChEBI" id="CHEBI:15377"/>
        <dbReference type="ChEBI" id="CHEBI:15378"/>
        <dbReference type="ChEBI" id="CHEBI:29067"/>
        <dbReference type="ChEBI" id="CHEBI:43474"/>
        <dbReference type="ChEBI" id="CHEBI:59918"/>
        <dbReference type="EC" id="3.6.1.7"/>
    </reaction>
</comment>
<dbReference type="Proteomes" id="UP000823823">
    <property type="component" value="Unassembled WGS sequence"/>
</dbReference>
<evidence type="ECO:0000313" key="8">
    <source>
        <dbReference type="EMBL" id="HJB09261.1"/>
    </source>
</evidence>
<evidence type="ECO:0000256" key="1">
    <source>
        <dbReference type="ARBA" id="ARBA00005614"/>
    </source>
</evidence>
<feature type="domain" description="Acylphosphatase-like" evidence="7">
    <location>
        <begin position="8"/>
        <end position="93"/>
    </location>
</feature>
<dbReference type="EMBL" id="DWZH01000012">
    <property type="protein sequence ID" value="HJB09261.1"/>
    <property type="molecule type" value="Genomic_DNA"/>
</dbReference>
<gene>
    <name evidence="8" type="ORF">H9786_01830</name>
</gene>
<sequence>MNGRSALRRVVRVTGRVQGVGFRMAAAREAGRLGVSGTIRNLLDGAVEADIEGPVEPVEEMLVWLRTGPSSARVERVDVQEADPRGAEGFRVV</sequence>
<dbReference type="Pfam" id="PF00708">
    <property type="entry name" value="Acylphosphatase"/>
    <property type="match status" value="1"/>
</dbReference>
<reference evidence="8" key="1">
    <citation type="journal article" date="2021" name="PeerJ">
        <title>Extensive microbial diversity within the chicken gut microbiome revealed by metagenomics and culture.</title>
        <authorList>
            <person name="Gilroy R."/>
            <person name="Ravi A."/>
            <person name="Getino M."/>
            <person name="Pursley I."/>
            <person name="Horton D.L."/>
            <person name="Alikhan N.F."/>
            <person name="Baker D."/>
            <person name="Gharbi K."/>
            <person name="Hall N."/>
            <person name="Watson M."/>
            <person name="Adriaenssens E.M."/>
            <person name="Foster-Nyarko E."/>
            <person name="Jarju S."/>
            <person name="Secka A."/>
            <person name="Antonio M."/>
            <person name="Oren A."/>
            <person name="Chaudhuri R.R."/>
            <person name="La Ragione R."/>
            <person name="Hildebrand F."/>
            <person name="Pallen M.J."/>
        </authorList>
    </citation>
    <scope>NUCLEOTIDE SEQUENCE</scope>
    <source>
        <strain evidence="8">ChiHjej13B12-24818</strain>
    </source>
</reference>
<evidence type="ECO:0000256" key="5">
    <source>
        <dbReference type="PROSITE-ProRule" id="PRU00520"/>
    </source>
</evidence>
<dbReference type="PANTHER" id="PTHR47268">
    <property type="entry name" value="ACYLPHOSPHATASE"/>
    <property type="match status" value="1"/>
</dbReference>